<dbReference type="OrthoDB" id="4225815at2759"/>
<evidence type="ECO:0000256" key="4">
    <source>
        <dbReference type="ARBA" id="ARBA00022525"/>
    </source>
</evidence>
<evidence type="ECO:0000313" key="8">
    <source>
        <dbReference type="Proteomes" id="UP000807353"/>
    </source>
</evidence>
<evidence type="ECO:0000256" key="5">
    <source>
        <dbReference type="ARBA" id="ARBA00023157"/>
    </source>
</evidence>
<dbReference type="GO" id="GO:0005199">
    <property type="term" value="F:structural constituent of cell wall"/>
    <property type="evidence" value="ECO:0007669"/>
    <property type="project" value="InterPro"/>
</dbReference>
<evidence type="ECO:0000256" key="1">
    <source>
        <dbReference type="ARBA" id="ARBA00004191"/>
    </source>
</evidence>
<name>A0A9P5Y6Y2_9AGAR</name>
<sequence length="114" mass="11654">MFSKIAIFATITLALSVAAAPIAGDGGDEYCSIDEIYCCNQVEQSQSTAGANIARTIVGLDVQSLTGLIGANCSPITVIGTANGGTCTTQPVRCEDDYNNGAVVTYCNPITAVV</sequence>
<protein>
    <recommendedName>
        <fullName evidence="6">Hydrophobin</fullName>
    </recommendedName>
</protein>
<feature type="signal peptide" evidence="6">
    <location>
        <begin position="1"/>
        <end position="19"/>
    </location>
</feature>
<keyword evidence="3 6" id="KW-0134">Cell wall</keyword>
<dbReference type="Pfam" id="PF01185">
    <property type="entry name" value="Hydrophobin"/>
    <property type="match status" value="1"/>
</dbReference>
<accession>A0A9P5Y6Y2</accession>
<dbReference type="Proteomes" id="UP000807353">
    <property type="component" value="Unassembled WGS sequence"/>
</dbReference>
<keyword evidence="5 6" id="KW-1015">Disulfide bond</keyword>
<dbReference type="SMART" id="SM00075">
    <property type="entry name" value="HYDRO"/>
    <property type="match status" value="1"/>
</dbReference>
<dbReference type="AlphaFoldDB" id="A0A9P5Y6Y2"/>
<dbReference type="InterPro" id="IPR001338">
    <property type="entry name" value="Class_I_Hydrophobin"/>
</dbReference>
<keyword evidence="4 6" id="KW-0964">Secreted</keyword>
<evidence type="ECO:0000256" key="2">
    <source>
        <dbReference type="ARBA" id="ARBA00010446"/>
    </source>
</evidence>
<keyword evidence="8" id="KW-1185">Reference proteome</keyword>
<evidence type="ECO:0000313" key="7">
    <source>
        <dbReference type="EMBL" id="KAF9463334.1"/>
    </source>
</evidence>
<keyword evidence="6" id="KW-0732">Signal</keyword>
<gene>
    <name evidence="7" type="ORF">BDZ94DRAFT_1321866</name>
</gene>
<comment type="caution">
    <text evidence="7">The sequence shown here is derived from an EMBL/GenBank/DDBJ whole genome shotgun (WGS) entry which is preliminary data.</text>
</comment>
<evidence type="ECO:0000256" key="3">
    <source>
        <dbReference type="ARBA" id="ARBA00022512"/>
    </source>
</evidence>
<evidence type="ECO:0000256" key="6">
    <source>
        <dbReference type="RuleBase" id="RU365009"/>
    </source>
</evidence>
<dbReference type="GO" id="GO:0009277">
    <property type="term" value="C:fungal-type cell wall"/>
    <property type="evidence" value="ECO:0007669"/>
    <property type="project" value="InterPro"/>
</dbReference>
<proteinExistence type="inferred from homology"/>
<comment type="subcellular location">
    <subcellularLocation>
        <location evidence="1 6">Secreted</location>
        <location evidence="1 6">Cell wall</location>
    </subcellularLocation>
</comment>
<dbReference type="EMBL" id="MU150263">
    <property type="protein sequence ID" value="KAF9463334.1"/>
    <property type="molecule type" value="Genomic_DNA"/>
</dbReference>
<dbReference type="CDD" id="cd23507">
    <property type="entry name" value="hydrophobin_I"/>
    <property type="match status" value="1"/>
</dbReference>
<organism evidence="7 8">
    <name type="scientific">Collybia nuda</name>
    <dbReference type="NCBI Taxonomy" id="64659"/>
    <lineage>
        <taxon>Eukaryota</taxon>
        <taxon>Fungi</taxon>
        <taxon>Dikarya</taxon>
        <taxon>Basidiomycota</taxon>
        <taxon>Agaricomycotina</taxon>
        <taxon>Agaricomycetes</taxon>
        <taxon>Agaricomycetidae</taxon>
        <taxon>Agaricales</taxon>
        <taxon>Tricholomatineae</taxon>
        <taxon>Clitocybaceae</taxon>
        <taxon>Collybia</taxon>
    </lineage>
</organism>
<feature type="chain" id="PRO_5040542624" description="Hydrophobin" evidence="6">
    <location>
        <begin position="20"/>
        <end position="114"/>
    </location>
</feature>
<reference evidence="7" key="1">
    <citation type="submission" date="2020-11" db="EMBL/GenBank/DDBJ databases">
        <authorList>
            <consortium name="DOE Joint Genome Institute"/>
            <person name="Ahrendt S."/>
            <person name="Riley R."/>
            <person name="Andreopoulos W."/>
            <person name="Labutti K."/>
            <person name="Pangilinan J."/>
            <person name="Ruiz-Duenas F.J."/>
            <person name="Barrasa J.M."/>
            <person name="Sanchez-Garcia M."/>
            <person name="Camarero S."/>
            <person name="Miyauchi S."/>
            <person name="Serrano A."/>
            <person name="Linde D."/>
            <person name="Babiker R."/>
            <person name="Drula E."/>
            <person name="Ayuso-Fernandez I."/>
            <person name="Pacheco R."/>
            <person name="Padilla G."/>
            <person name="Ferreira P."/>
            <person name="Barriuso J."/>
            <person name="Kellner H."/>
            <person name="Castanera R."/>
            <person name="Alfaro M."/>
            <person name="Ramirez L."/>
            <person name="Pisabarro A.G."/>
            <person name="Kuo A."/>
            <person name="Tritt A."/>
            <person name="Lipzen A."/>
            <person name="He G."/>
            <person name="Yan M."/>
            <person name="Ng V."/>
            <person name="Cullen D."/>
            <person name="Martin F."/>
            <person name="Rosso M.-N."/>
            <person name="Henrissat B."/>
            <person name="Hibbett D."/>
            <person name="Martinez A.T."/>
            <person name="Grigoriev I.V."/>
        </authorList>
    </citation>
    <scope>NUCLEOTIDE SEQUENCE</scope>
    <source>
        <strain evidence="7">CBS 247.69</strain>
    </source>
</reference>
<comment type="similarity">
    <text evidence="2 6">Belongs to the fungal hydrophobin family.</text>
</comment>